<dbReference type="Pfam" id="PF02581">
    <property type="entry name" value="TMP-TENI"/>
    <property type="match status" value="1"/>
</dbReference>
<dbReference type="EMBL" id="CP032829">
    <property type="protein sequence ID" value="AYJ86601.1"/>
    <property type="molecule type" value="Genomic_DNA"/>
</dbReference>
<dbReference type="CDD" id="cd00564">
    <property type="entry name" value="TMP_TenI"/>
    <property type="match status" value="1"/>
</dbReference>
<dbReference type="AlphaFoldDB" id="A0A494TLB5"/>
<dbReference type="InterPro" id="IPR036206">
    <property type="entry name" value="ThiamineP_synth_sf"/>
</dbReference>
<dbReference type="InterPro" id="IPR013785">
    <property type="entry name" value="Aldolase_TIM"/>
</dbReference>
<sequence>MRRRHPLPRIWLMTDERIADLDGAIMRLPRGSGIVFRHYSLESGARRTLFNRVRALARRYRHVLLLADTPLRARAWGADGSHNRSTLQSQGLRSAAVHDVHEHIVAIRARADLIFVSPVFQTQSHPGSRSLGRIGLALVAGKHRSRTIALGGMNTIRARSLSSLKIHGWAAIDALSQP</sequence>
<dbReference type="Proteomes" id="UP000276254">
    <property type="component" value="Chromosome"/>
</dbReference>
<proteinExistence type="predicted"/>
<gene>
    <name evidence="2" type="ORF">D3Y57_12270</name>
</gene>
<reference evidence="2 3" key="1">
    <citation type="submission" date="2018-09" db="EMBL/GenBank/DDBJ databases">
        <title>Sphingomonas peninsula sp. nov., isolated from fildes peninsula, Antarctic soil.</title>
        <authorList>
            <person name="Yingchao G."/>
        </authorList>
    </citation>
    <scope>NUCLEOTIDE SEQUENCE [LARGE SCALE GENOMIC DNA]</scope>
    <source>
        <strain evidence="2 3">YZ-8</strain>
    </source>
</reference>
<dbReference type="GO" id="GO:0009228">
    <property type="term" value="P:thiamine biosynthetic process"/>
    <property type="evidence" value="ECO:0007669"/>
    <property type="project" value="UniProtKB-KW"/>
</dbReference>
<dbReference type="Gene3D" id="3.20.20.70">
    <property type="entry name" value="Aldolase class I"/>
    <property type="match status" value="1"/>
</dbReference>
<dbReference type="OrthoDB" id="8446047at2"/>
<feature type="domain" description="Thiamine phosphate synthase/TenI" evidence="1">
    <location>
        <begin position="34"/>
        <end position="175"/>
    </location>
</feature>
<accession>A0A494TLB5</accession>
<evidence type="ECO:0000259" key="1">
    <source>
        <dbReference type="Pfam" id="PF02581"/>
    </source>
</evidence>
<keyword evidence="3" id="KW-1185">Reference proteome</keyword>
<dbReference type="SUPFAM" id="SSF51391">
    <property type="entry name" value="Thiamin phosphate synthase"/>
    <property type="match status" value="1"/>
</dbReference>
<evidence type="ECO:0000313" key="2">
    <source>
        <dbReference type="EMBL" id="AYJ86601.1"/>
    </source>
</evidence>
<organism evidence="2 3">
    <name type="scientific">Sphingomonas paeninsulae</name>
    <dbReference type="NCBI Taxonomy" id="2319844"/>
    <lineage>
        <taxon>Bacteria</taxon>
        <taxon>Pseudomonadati</taxon>
        <taxon>Pseudomonadota</taxon>
        <taxon>Alphaproteobacteria</taxon>
        <taxon>Sphingomonadales</taxon>
        <taxon>Sphingomonadaceae</taxon>
        <taxon>Sphingomonas</taxon>
    </lineage>
</organism>
<name>A0A494TLB5_SPHPE</name>
<evidence type="ECO:0000313" key="3">
    <source>
        <dbReference type="Proteomes" id="UP000276254"/>
    </source>
</evidence>
<protein>
    <submittedName>
        <fullName evidence="2">Thiamine phosphate synthase</fullName>
    </submittedName>
</protein>
<dbReference type="KEGG" id="spha:D3Y57_12270"/>
<dbReference type="InterPro" id="IPR022998">
    <property type="entry name" value="ThiamineP_synth_TenI"/>
</dbReference>
<dbReference type="RefSeq" id="WP_121153226.1">
    <property type="nucleotide sequence ID" value="NZ_CP032829.1"/>
</dbReference>